<evidence type="ECO:0000256" key="1">
    <source>
        <dbReference type="SAM" id="Phobius"/>
    </source>
</evidence>
<feature type="transmembrane region" description="Helical" evidence="1">
    <location>
        <begin position="248"/>
        <end position="267"/>
    </location>
</feature>
<keyword evidence="1" id="KW-0472">Membrane</keyword>
<reference evidence="4" key="1">
    <citation type="journal article" date="2019" name="Int. J. Syst. Evol. Microbiol.">
        <title>The Global Catalogue of Microorganisms (GCM) 10K type strain sequencing project: providing services to taxonomists for standard genome sequencing and annotation.</title>
        <authorList>
            <consortium name="The Broad Institute Genomics Platform"/>
            <consortium name="The Broad Institute Genome Sequencing Center for Infectious Disease"/>
            <person name="Wu L."/>
            <person name="Ma J."/>
        </authorList>
    </citation>
    <scope>NUCLEOTIDE SEQUENCE [LARGE SCALE GENOMIC DNA]</scope>
    <source>
        <strain evidence="4">JCM 18054</strain>
    </source>
</reference>
<keyword evidence="4" id="KW-1185">Reference proteome</keyword>
<keyword evidence="2" id="KW-0732">Signal</keyword>
<accession>A0ABP9PYT3</accession>
<dbReference type="RefSeq" id="WP_346052375.1">
    <property type="nucleotide sequence ID" value="NZ_BAABIB010000018.1"/>
</dbReference>
<evidence type="ECO:0000313" key="3">
    <source>
        <dbReference type="EMBL" id="GAA5154461.1"/>
    </source>
</evidence>
<evidence type="ECO:0000313" key="4">
    <source>
        <dbReference type="Proteomes" id="UP001500192"/>
    </source>
</evidence>
<sequence length="276" mass="27028">MRTRQFLTVGALALTLLTGTPAFATESTTAPSCTSTVTGTPGQQVLLAPGSVVQPVVDALSTLDPLGVLTAAFRSGWAAQAPIPVGVVPEGEAEIPGGRIADAVTDRLGDVPLLAPVLSPLVSSVRSSLAAACGILVRGPVVAPAPAPTPASPGPATAPLANPRVVSATPVPGAEWTVVDTPGAPAGGVVFGTRLPGLLPGGALFPPLSGAGAPQAGVAAGDAGPAVVAAAPQSAGSGEALPVRRDELSLPVLTAVLLLAVVSAQLVRRWVLRGSR</sequence>
<proteinExistence type="predicted"/>
<organism evidence="3 4">
    <name type="scientific">Amycolatopsis dongchuanensis</name>
    <dbReference type="NCBI Taxonomy" id="1070866"/>
    <lineage>
        <taxon>Bacteria</taxon>
        <taxon>Bacillati</taxon>
        <taxon>Actinomycetota</taxon>
        <taxon>Actinomycetes</taxon>
        <taxon>Pseudonocardiales</taxon>
        <taxon>Pseudonocardiaceae</taxon>
        <taxon>Amycolatopsis</taxon>
    </lineage>
</organism>
<keyword evidence="1" id="KW-1133">Transmembrane helix</keyword>
<feature type="chain" id="PRO_5045982614" evidence="2">
    <location>
        <begin position="25"/>
        <end position="276"/>
    </location>
</feature>
<dbReference type="Proteomes" id="UP001500192">
    <property type="component" value="Unassembled WGS sequence"/>
</dbReference>
<feature type="signal peptide" evidence="2">
    <location>
        <begin position="1"/>
        <end position="24"/>
    </location>
</feature>
<gene>
    <name evidence="3" type="ORF">GCM10023214_08950</name>
</gene>
<evidence type="ECO:0000256" key="2">
    <source>
        <dbReference type="SAM" id="SignalP"/>
    </source>
</evidence>
<protein>
    <submittedName>
        <fullName evidence="3">Uncharacterized protein</fullName>
    </submittedName>
</protein>
<keyword evidence="1" id="KW-0812">Transmembrane</keyword>
<name>A0ABP9PYT3_9PSEU</name>
<comment type="caution">
    <text evidence="3">The sequence shown here is derived from an EMBL/GenBank/DDBJ whole genome shotgun (WGS) entry which is preliminary data.</text>
</comment>
<dbReference type="EMBL" id="BAABIB010000018">
    <property type="protein sequence ID" value="GAA5154461.1"/>
    <property type="molecule type" value="Genomic_DNA"/>
</dbReference>